<dbReference type="SUPFAM" id="SSF46785">
    <property type="entry name" value="Winged helix' DNA-binding domain"/>
    <property type="match status" value="1"/>
</dbReference>
<dbReference type="PANTHER" id="PTHR30126">
    <property type="entry name" value="HTH-TYPE TRANSCRIPTIONAL REGULATOR"/>
    <property type="match status" value="1"/>
</dbReference>
<dbReference type="RefSeq" id="WP_210683061.1">
    <property type="nucleotide sequence ID" value="NZ_JAGMWN010000008.1"/>
</dbReference>
<reference evidence="6" key="1">
    <citation type="submission" date="2021-04" db="EMBL/GenBank/DDBJ databases">
        <authorList>
            <person name="Zhang D.-C."/>
        </authorList>
    </citation>
    <scope>NUCLEOTIDE SEQUENCE</scope>
    <source>
        <strain evidence="6">CGMCC 1.15697</strain>
    </source>
</reference>
<dbReference type="PROSITE" id="PS50931">
    <property type="entry name" value="HTH_LYSR"/>
    <property type="match status" value="1"/>
</dbReference>
<evidence type="ECO:0000256" key="3">
    <source>
        <dbReference type="ARBA" id="ARBA00023125"/>
    </source>
</evidence>
<dbReference type="InterPro" id="IPR036388">
    <property type="entry name" value="WH-like_DNA-bd_sf"/>
</dbReference>
<evidence type="ECO:0000256" key="2">
    <source>
        <dbReference type="ARBA" id="ARBA00023015"/>
    </source>
</evidence>
<dbReference type="InterPro" id="IPR000847">
    <property type="entry name" value="LysR_HTH_N"/>
</dbReference>
<keyword evidence="4" id="KW-0804">Transcription</keyword>
<sequence length="313" mass="34410">MVPRLTLNHLVVLSALAETGSVTVSAGRLGLTQSAVSHRLREAERRAGVPLVRRGERELSLTPAGERLRVLADRFIDELVGIEQEFEAERADGRTLVRLGQSTYSRYHWLPDFVDYLAVAEPGLNLDLSARAAARPFAALMDGSVDVSTVYGRPGVSPKFRWDKLATDPLVAVMAPTHRLADQPYLDSTILEDERYYTYPLTAEPGFEWEALIGTPSVPFRRLTPMPTPEAVIDLVRAGYGIGIFSRWAIKPELANGTMIEKPLGLEGMALDWWAVTRADDPDGGPARRLAEAMIRWNARSSVGLSTLGFAGD</sequence>
<evidence type="ECO:0000313" key="6">
    <source>
        <dbReference type="EMBL" id="MBP5858475.1"/>
    </source>
</evidence>
<dbReference type="CDD" id="cd05466">
    <property type="entry name" value="PBP2_LTTR_substrate"/>
    <property type="match status" value="1"/>
</dbReference>
<dbReference type="Gene3D" id="3.40.190.10">
    <property type="entry name" value="Periplasmic binding protein-like II"/>
    <property type="match status" value="2"/>
</dbReference>
<dbReference type="EMBL" id="JAGMWN010000008">
    <property type="protein sequence ID" value="MBP5858475.1"/>
    <property type="molecule type" value="Genomic_DNA"/>
</dbReference>
<gene>
    <name evidence="6" type="ORF">KAJ83_15750</name>
</gene>
<evidence type="ECO:0000313" key="7">
    <source>
        <dbReference type="Proteomes" id="UP000672602"/>
    </source>
</evidence>
<dbReference type="InterPro" id="IPR005119">
    <property type="entry name" value="LysR_subst-bd"/>
</dbReference>
<proteinExistence type="inferred from homology"/>
<name>A0A8J7S263_9PROT</name>
<keyword evidence="2" id="KW-0805">Transcription regulation</keyword>
<dbReference type="AlphaFoldDB" id="A0A8J7S263"/>
<dbReference type="Pfam" id="PF00126">
    <property type="entry name" value="HTH_1"/>
    <property type="match status" value="1"/>
</dbReference>
<feature type="domain" description="HTH lysR-type" evidence="5">
    <location>
        <begin position="5"/>
        <end position="62"/>
    </location>
</feature>
<comment type="caution">
    <text evidence="6">The sequence shown here is derived from an EMBL/GenBank/DDBJ whole genome shotgun (WGS) entry which is preliminary data.</text>
</comment>
<accession>A0A8J7S263</accession>
<keyword evidence="7" id="KW-1185">Reference proteome</keyword>
<dbReference type="SUPFAM" id="SSF53850">
    <property type="entry name" value="Periplasmic binding protein-like II"/>
    <property type="match status" value="1"/>
</dbReference>
<dbReference type="Proteomes" id="UP000672602">
    <property type="component" value="Unassembled WGS sequence"/>
</dbReference>
<dbReference type="GO" id="GO:0003700">
    <property type="term" value="F:DNA-binding transcription factor activity"/>
    <property type="evidence" value="ECO:0007669"/>
    <property type="project" value="InterPro"/>
</dbReference>
<protein>
    <submittedName>
        <fullName evidence="6">LysR family transcriptional regulator</fullName>
    </submittedName>
</protein>
<comment type="similarity">
    <text evidence="1">Belongs to the LysR transcriptional regulatory family.</text>
</comment>
<evidence type="ECO:0000256" key="1">
    <source>
        <dbReference type="ARBA" id="ARBA00009437"/>
    </source>
</evidence>
<dbReference type="Pfam" id="PF03466">
    <property type="entry name" value="LysR_substrate"/>
    <property type="match status" value="1"/>
</dbReference>
<dbReference type="InterPro" id="IPR036390">
    <property type="entry name" value="WH_DNA-bd_sf"/>
</dbReference>
<dbReference type="GO" id="GO:0000976">
    <property type="term" value="F:transcription cis-regulatory region binding"/>
    <property type="evidence" value="ECO:0007669"/>
    <property type="project" value="TreeGrafter"/>
</dbReference>
<evidence type="ECO:0000256" key="4">
    <source>
        <dbReference type="ARBA" id="ARBA00023163"/>
    </source>
</evidence>
<dbReference type="Gene3D" id="1.10.10.10">
    <property type="entry name" value="Winged helix-like DNA-binding domain superfamily/Winged helix DNA-binding domain"/>
    <property type="match status" value="1"/>
</dbReference>
<keyword evidence="3" id="KW-0238">DNA-binding</keyword>
<organism evidence="6 7">
    <name type="scientific">Marivibrio halodurans</name>
    <dbReference type="NCBI Taxonomy" id="2039722"/>
    <lineage>
        <taxon>Bacteria</taxon>
        <taxon>Pseudomonadati</taxon>
        <taxon>Pseudomonadota</taxon>
        <taxon>Alphaproteobacteria</taxon>
        <taxon>Rhodospirillales</taxon>
        <taxon>Rhodospirillaceae</taxon>
        <taxon>Marivibrio</taxon>
    </lineage>
</organism>
<dbReference type="PANTHER" id="PTHR30126:SF25">
    <property type="entry name" value="HTH-TYPE TRANSCRIPTIONAL REGULATOR METR"/>
    <property type="match status" value="1"/>
</dbReference>
<evidence type="ECO:0000259" key="5">
    <source>
        <dbReference type="PROSITE" id="PS50931"/>
    </source>
</evidence>